<evidence type="ECO:0000256" key="1">
    <source>
        <dbReference type="SAM" id="MobiDB-lite"/>
    </source>
</evidence>
<dbReference type="OrthoDB" id="2143914at2759"/>
<feature type="domain" description="Myb-like" evidence="2">
    <location>
        <begin position="176"/>
        <end position="230"/>
    </location>
</feature>
<dbReference type="AlphaFoldDB" id="K0TIX9"/>
<dbReference type="InterPro" id="IPR009057">
    <property type="entry name" value="Homeodomain-like_sf"/>
</dbReference>
<dbReference type="Gene3D" id="1.10.10.60">
    <property type="entry name" value="Homeodomain-like"/>
    <property type="match status" value="2"/>
</dbReference>
<reference evidence="4 5" key="1">
    <citation type="journal article" date="2012" name="Genome Biol.">
        <title>Genome and low-iron response of an oceanic diatom adapted to chronic iron limitation.</title>
        <authorList>
            <person name="Lommer M."/>
            <person name="Specht M."/>
            <person name="Roy A.S."/>
            <person name="Kraemer L."/>
            <person name="Andreson R."/>
            <person name="Gutowska M.A."/>
            <person name="Wolf J."/>
            <person name="Bergner S.V."/>
            <person name="Schilhabel M.B."/>
            <person name="Klostermeier U.C."/>
            <person name="Beiko R.G."/>
            <person name="Rosenstiel P."/>
            <person name="Hippler M."/>
            <person name="Laroche J."/>
        </authorList>
    </citation>
    <scope>NUCLEOTIDE SEQUENCE [LARGE SCALE GENOMIC DNA]</scope>
    <source>
        <strain evidence="4 5">CCMP1005</strain>
    </source>
</reference>
<keyword evidence="5" id="KW-1185">Reference proteome</keyword>
<dbReference type="GO" id="GO:0000978">
    <property type="term" value="F:RNA polymerase II cis-regulatory region sequence-specific DNA binding"/>
    <property type="evidence" value="ECO:0007669"/>
    <property type="project" value="TreeGrafter"/>
</dbReference>
<dbReference type="Pfam" id="PF13921">
    <property type="entry name" value="Myb_DNA-bind_6"/>
    <property type="match status" value="1"/>
</dbReference>
<evidence type="ECO:0000313" key="4">
    <source>
        <dbReference type="EMBL" id="EJK77044.1"/>
    </source>
</evidence>
<dbReference type="eggNOG" id="KOG0048">
    <property type="taxonomic scope" value="Eukaryota"/>
</dbReference>
<evidence type="ECO:0000259" key="3">
    <source>
        <dbReference type="PROSITE" id="PS51294"/>
    </source>
</evidence>
<feature type="region of interest" description="Disordered" evidence="1">
    <location>
        <begin position="17"/>
        <end position="146"/>
    </location>
</feature>
<comment type="caution">
    <text evidence="4">The sequence shown here is derived from an EMBL/GenBank/DDBJ whole genome shotgun (WGS) entry which is preliminary data.</text>
</comment>
<feature type="compositionally biased region" description="Low complexity" evidence="1">
    <location>
        <begin position="74"/>
        <end position="88"/>
    </location>
</feature>
<dbReference type="PANTHER" id="PTHR45614:SF271">
    <property type="entry name" value="MYB DNA BINDING PROTEIN_ TRANSCRIPTION FACTOR-LIKE PROTEIN"/>
    <property type="match status" value="1"/>
</dbReference>
<feature type="non-terminal residue" evidence="4">
    <location>
        <position position="1"/>
    </location>
</feature>
<dbReference type="CDD" id="cd00167">
    <property type="entry name" value="SANT"/>
    <property type="match status" value="2"/>
</dbReference>
<gene>
    <name evidence="4" type="ORF">THAOC_01151</name>
</gene>
<dbReference type="InterPro" id="IPR001005">
    <property type="entry name" value="SANT/Myb"/>
</dbReference>
<dbReference type="PROSITE" id="PS51294">
    <property type="entry name" value="HTH_MYB"/>
    <property type="match status" value="1"/>
</dbReference>
<accession>K0TIX9</accession>
<proteinExistence type="predicted"/>
<dbReference type="PROSITE" id="PS50090">
    <property type="entry name" value="MYB_LIKE"/>
    <property type="match status" value="3"/>
</dbReference>
<protein>
    <submittedName>
        <fullName evidence="4">Uncharacterized protein</fullName>
    </submittedName>
</protein>
<evidence type="ECO:0000313" key="5">
    <source>
        <dbReference type="Proteomes" id="UP000266841"/>
    </source>
</evidence>
<dbReference type="InterPro" id="IPR050560">
    <property type="entry name" value="MYB_TF"/>
</dbReference>
<dbReference type="SMART" id="SM00717">
    <property type="entry name" value="SANT"/>
    <property type="match status" value="3"/>
</dbReference>
<name>K0TIX9_THAOC</name>
<sequence>AVTPDFTFAADGTCIPYKKRKYAPSSSPPAVQVPYILREEGGGSAGSGRKATATKPRPSPKSPANKGKKKAKTADPSSSPSSIPSSLPVERDDSALHMLGQAASSSSSLGTTKKSRLSPQVSDVQEHDAVKAPPLPSKKKTTKSPVVINLTRPGDDLLLLPDGTRLTAAQAPGIGWSASEDEALSKIMSGTKWGRKSSSSSQPDAVDWDEVARAHGRSAKEAHYRWDRYLNNTPRSVKFHHWTEAEDALIYRAVHVAQQAEKNGGCPEWSAMACTLPGRKGKQVRERWRNCLDPKLEHGPFTREDDVRLWDGQKVHGRKWAEIATSVFDGSRSENQVKNRWYSAAFKKVVAVEFGQEACEEAFAPSSSKQPRW</sequence>
<dbReference type="PANTHER" id="PTHR45614">
    <property type="entry name" value="MYB PROTEIN-RELATED"/>
    <property type="match status" value="1"/>
</dbReference>
<dbReference type="EMBL" id="AGNL01001370">
    <property type="protein sequence ID" value="EJK77044.1"/>
    <property type="molecule type" value="Genomic_DNA"/>
</dbReference>
<dbReference type="InterPro" id="IPR017930">
    <property type="entry name" value="Myb_dom"/>
</dbReference>
<organism evidence="4 5">
    <name type="scientific">Thalassiosira oceanica</name>
    <name type="common">Marine diatom</name>
    <dbReference type="NCBI Taxonomy" id="159749"/>
    <lineage>
        <taxon>Eukaryota</taxon>
        <taxon>Sar</taxon>
        <taxon>Stramenopiles</taxon>
        <taxon>Ochrophyta</taxon>
        <taxon>Bacillariophyta</taxon>
        <taxon>Coscinodiscophyceae</taxon>
        <taxon>Thalassiosirophycidae</taxon>
        <taxon>Thalassiosirales</taxon>
        <taxon>Thalassiosiraceae</taxon>
        <taxon>Thalassiosira</taxon>
    </lineage>
</organism>
<feature type="domain" description="Myb-like" evidence="2">
    <location>
        <begin position="293"/>
        <end position="345"/>
    </location>
</feature>
<evidence type="ECO:0000259" key="2">
    <source>
        <dbReference type="PROSITE" id="PS50090"/>
    </source>
</evidence>
<dbReference type="SUPFAM" id="SSF46689">
    <property type="entry name" value="Homeodomain-like"/>
    <property type="match status" value="2"/>
</dbReference>
<feature type="domain" description="HTH myb-type" evidence="3">
    <location>
        <begin position="293"/>
        <end position="349"/>
    </location>
</feature>
<dbReference type="GO" id="GO:0005634">
    <property type="term" value="C:nucleus"/>
    <property type="evidence" value="ECO:0007669"/>
    <property type="project" value="TreeGrafter"/>
</dbReference>
<feature type="domain" description="Myb-like" evidence="2">
    <location>
        <begin position="242"/>
        <end position="292"/>
    </location>
</feature>
<dbReference type="GO" id="GO:0000981">
    <property type="term" value="F:DNA-binding transcription factor activity, RNA polymerase II-specific"/>
    <property type="evidence" value="ECO:0007669"/>
    <property type="project" value="TreeGrafter"/>
</dbReference>
<dbReference type="Proteomes" id="UP000266841">
    <property type="component" value="Unassembled WGS sequence"/>
</dbReference>